<reference evidence="2" key="1">
    <citation type="journal article" date="2019" name="Int. J. Syst. Evol. Microbiol.">
        <title>The Global Catalogue of Microorganisms (GCM) 10K type strain sequencing project: providing services to taxonomists for standard genome sequencing and annotation.</title>
        <authorList>
            <consortium name="The Broad Institute Genomics Platform"/>
            <consortium name="The Broad Institute Genome Sequencing Center for Infectious Disease"/>
            <person name="Wu L."/>
            <person name="Ma J."/>
        </authorList>
    </citation>
    <scope>NUCLEOTIDE SEQUENCE [LARGE SCALE GENOMIC DNA]</scope>
    <source>
        <strain evidence="2">CECT 7649</strain>
    </source>
</reference>
<evidence type="ECO:0000313" key="1">
    <source>
        <dbReference type="EMBL" id="MFC7386219.1"/>
    </source>
</evidence>
<sequence length="84" mass="8436">MSTNATPPDGRRRPRGARRALIAGALGALGLTTVLIAPGTAGAAESTLGAAAAQSGRYFGTAIASGKLGDSQYTTIANREFNMV</sequence>
<feature type="non-terminal residue" evidence="1">
    <location>
        <position position="84"/>
    </location>
</feature>
<name>A0ABW2PB94_9ACTN</name>
<dbReference type="Proteomes" id="UP001596496">
    <property type="component" value="Unassembled WGS sequence"/>
</dbReference>
<organism evidence="1 2">
    <name type="scientific">Sphaerisporangium rhizosphaerae</name>
    <dbReference type="NCBI Taxonomy" id="2269375"/>
    <lineage>
        <taxon>Bacteria</taxon>
        <taxon>Bacillati</taxon>
        <taxon>Actinomycetota</taxon>
        <taxon>Actinomycetes</taxon>
        <taxon>Streptosporangiales</taxon>
        <taxon>Streptosporangiaceae</taxon>
        <taxon>Sphaerisporangium</taxon>
    </lineage>
</organism>
<dbReference type="EMBL" id="JBHTCG010000025">
    <property type="protein sequence ID" value="MFC7386219.1"/>
    <property type="molecule type" value="Genomic_DNA"/>
</dbReference>
<accession>A0ABW2PB94</accession>
<gene>
    <name evidence="1" type="ORF">ACFQSB_28695</name>
</gene>
<comment type="caution">
    <text evidence="1">The sequence shown here is derived from an EMBL/GenBank/DDBJ whole genome shotgun (WGS) entry which is preliminary data.</text>
</comment>
<keyword evidence="2" id="KW-1185">Reference proteome</keyword>
<evidence type="ECO:0000313" key="2">
    <source>
        <dbReference type="Proteomes" id="UP001596496"/>
    </source>
</evidence>
<proteinExistence type="predicted"/>
<protein>
    <submittedName>
        <fullName evidence="1">1,4-beta-xylanase</fullName>
    </submittedName>
</protein>